<accession>A0A562SMQ4</accession>
<dbReference type="Pfam" id="PF11188">
    <property type="entry name" value="DUF2975"/>
    <property type="match status" value="1"/>
</dbReference>
<sequence>MEIKISARQMLKILYVLSWIIFIGVCIEAGSFVFNAFFTLVINPVNASYFNLSGLYAYDPGHFAVMLLLMWIVTVLKACMFYLIVKILEDKKLDLAQPFNKATGRFISGISYLAVGTGLFSCWGIKYAAWLVKQGVQMPDAQQLRLGGADVWLFMGITLLVIAQIFKRGIELQTENELTI</sequence>
<evidence type="ECO:0000313" key="2">
    <source>
        <dbReference type="EMBL" id="TWI81976.1"/>
    </source>
</evidence>
<feature type="transmembrane region" description="Helical" evidence="1">
    <location>
        <begin position="106"/>
        <end position="129"/>
    </location>
</feature>
<evidence type="ECO:0000313" key="3">
    <source>
        <dbReference type="Proteomes" id="UP000316778"/>
    </source>
</evidence>
<dbReference type="Proteomes" id="UP000316778">
    <property type="component" value="Unassembled WGS sequence"/>
</dbReference>
<keyword evidence="1" id="KW-0472">Membrane</keyword>
<gene>
    <name evidence="2" type="ORF">LX66_5292</name>
</gene>
<dbReference type="EMBL" id="VLLG01000007">
    <property type="protein sequence ID" value="TWI81976.1"/>
    <property type="molecule type" value="Genomic_DNA"/>
</dbReference>
<organism evidence="2 3">
    <name type="scientific">Chitinophaga japonensis</name>
    <name type="common">Flexibacter japonensis</name>
    <dbReference type="NCBI Taxonomy" id="104662"/>
    <lineage>
        <taxon>Bacteria</taxon>
        <taxon>Pseudomonadati</taxon>
        <taxon>Bacteroidota</taxon>
        <taxon>Chitinophagia</taxon>
        <taxon>Chitinophagales</taxon>
        <taxon>Chitinophagaceae</taxon>
        <taxon>Chitinophaga</taxon>
    </lineage>
</organism>
<name>A0A562SMQ4_CHIJA</name>
<feature type="transmembrane region" description="Helical" evidence="1">
    <location>
        <begin position="62"/>
        <end position="85"/>
    </location>
</feature>
<evidence type="ECO:0008006" key="4">
    <source>
        <dbReference type="Google" id="ProtNLM"/>
    </source>
</evidence>
<reference evidence="2 3" key="1">
    <citation type="journal article" date="2013" name="Stand. Genomic Sci.">
        <title>Genomic Encyclopedia of Type Strains, Phase I: The one thousand microbial genomes (KMG-I) project.</title>
        <authorList>
            <person name="Kyrpides N.C."/>
            <person name="Woyke T."/>
            <person name="Eisen J.A."/>
            <person name="Garrity G."/>
            <person name="Lilburn T.G."/>
            <person name="Beck B.J."/>
            <person name="Whitman W.B."/>
            <person name="Hugenholtz P."/>
            <person name="Klenk H.P."/>
        </authorList>
    </citation>
    <scope>NUCLEOTIDE SEQUENCE [LARGE SCALE GENOMIC DNA]</scope>
    <source>
        <strain evidence="2 3">DSM 13484</strain>
    </source>
</reference>
<keyword evidence="3" id="KW-1185">Reference proteome</keyword>
<comment type="caution">
    <text evidence="2">The sequence shown here is derived from an EMBL/GenBank/DDBJ whole genome shotgun (WGS) entry which is preliminary data.</text>
</comment>
<protein>
    <recommendedName>
        <fullName evidence="4">DUF2975 family protein</fullName>
    </recommendedName>
</protein>
<keyword evidence="1" id="KW-1133">Transmembrane helix</keyword>
<feature type="transmembrane region" description="Helical" evidence="1">
    <location>
        <begin position="149"/>
        <end position="166"/>
    </location>
</feature>
<keyword evidence="1" id="KW-0812">Transmembrane</keyword>
<dbReference type="RefSeq" id="WP_145719046.1">
    <property type="nucleotide sequence ID" value="NZ_BAAAFY010000003.1"/>
</dbReference>
<dbReference type="InterPro" id="IPR021354">
    <property type="entry name" value="DUF2975"/>
</dbReference>
<evidence type="ECO:0000256" key="1">
    <source>
        <dbReference type="SAM" id="Phobius"/>
    </source>
</evidence>
<proteinExistence type="predicted"/>
<dbReference type="AlphaFoldDB" id="A0A562SMQ4"/>
<feature type="transmembrane region" description="Helical" evidence="1">
    <location>
        <begin position="12"/>
        <end position="42"/>
    </location>
</feature>
<dbReference type="OrthoDB" id="672524at2"/>